<feature type="compositionally biased region" description="Acidic residues" evidence="10">
    <location>
        <begin position="312"/>
        <end position="333"/>
    </location>
</feature>
<sequence>MDSATASKRPATTQSPLKGNTKKKTKVLSAASLQSKRNYDQSRAGTRVHIGYAFDPWRQLQLELGLKTDADMAHFLVTSFLQSRMCSVVGCHSGRRSAQPQRFRLPEDPERRLEWVQFLATVNKQHFKESSWTDIVVCIDHFKDDCFEKVTPGHSGMAGRVQLKPGAVPSLSLQSESEQPDSPPKSPGRVEPVEAAEVASKLQTSDGPTSFSEESRLALSGLCKCCKCPLCGSEMKVEKVTCGVLIVLNQQCLQCEYRNQWKSQVIASVPEADDQQLTGGTDVTLLTGQAAPTDDTSRSATGIPEVIAVVNEESDPMDDTEISGEEGDVESDEDWKPRKHFLPVNVSQRETEDRSEKEVEENDDQPPPVPINSQLCTDCGVFFNKLRPHTCEHKIKPYSCNICGKRCVSEVALNAHSRIHDESYEFRCKYCNVSFKTKVDKFNHEQIHSTEEKPYKCPDCSEAFPTYKERRIHLEDHRGPRQTKCHICKVEFSWPLYLQRHLPVHTGERPFKCPVCQRGFNQPGHLKSHMRLHTGERPYKCRHCDKCFNHNVSLKSHVQRYHASNSGGEQNKEKIKEVNVEIEDDTGEAEGCGSQRGADSELDDEDTEEELPKCNKRSTGRPIGRPKRNESDNLVLKVHVDRLCLKRKTGKQQAKKLEKTQHVDGESEDEQTEKDTFVASAEAEEERSETETSSKSRSRRKARDSDSDSDFEPKDKKKKKPNSQKSGKSSGKPRGRPRKNLALT</sequence>
<evidence type="ECO:0000259" key="11">
    <source>
        <dbReference type="PROSITE" id="PS50157"/>
    </source>
</evidence>
<feature type="domain" description="C2H2-type" evidence="11">
    <location>
        <begin position="483"/>
        <end position="510"/>
    </location>
</feature>
<dbReference type="GeneTree" id="ENSGT00940000162287"/>
<evidence type="ECO:0000256" key="9">
    <source>
        <dbReference type="PROSITE-ProRule" id="PRU00309"/>
    </source>
</evidence>
<reference evidence="13" key="1">
    <citation type="submission" date="2021-04" db="EMBL/GenBank/DDBJ databases">
        <authorList>
            <consortium name="Wellcome Sanger Institute Data Sharing"/>
        </authorList>
    </citation>
    <scope>NUCLEOTIDE SEQUENCE [LARGE SCALE GENOMIC DNA]</scope>
</reference>
<feature type="compositionally biased region" description="Basic residues" evidence="10">
    <location>
        <begin position="731"/>
        <end position="744"/>
    </location>
</feature>
<proteinExistence type="predicted"/>
<dbReference type="InterPro" id="IPR006612">
    <property type="entry name" value="THAP_Znf"/>
</dbReference>
<dbReference type="PROSITE" id="PS50950">
    <property type="entry name" value="ZF_THAP"/>
    <property type="match status" value="1"/>
</dbReference>
<dbReference type="GO" id="GO:0005634">
    <property type="term" value="C:nucleus"/>
    <property type="evidence" value="ECO:0007669"/>
    <property type="project" value="UniProtKB-SubCell"/>
</dbReference>
<name>A0A671WC03_SPAAU</name>
<dbReference type="GO" id="GO:0008270">
    <property type="term" value="F:zinc ion binding"/>
    <property type="evidence" value="ECO:0007669"/>
    <property type="project" value="UniProtKB-KW"/>
</dbReference>
<feature type="region of interest" description="Disordered" evidence="10">
    <location>
        <begin position="1"/>
        <end position="34"/>
    </location>
</feature>
<dbReference type="OMA" id="CHICGMD"/>
<feature type="region of interest" description="Disordered" evidence="10">
    <location>
        <begin position="310"/>
        <end position="369"/>
    </location>
</feature>
<dbReference type="SUPFAM" id="SSF57716">
    <property type="entry name" value="Glucocorticoid receptor-like (DNA-binding domain)"/>
    <property type="match status" value="1"/>
</dbReference>
<evidence type="ECO:0000313" key="13">
    <source>
        <dbReference type="Ensembl" id="ENSSAUP00010036485.1"/>
    </source>
</evidence>
<dbReference type="PROSITE" id="PS50157">
    <property type="entry name" value="ZINC_FINGER_C2H2_2"/>
    <property type="match status" value="6"/>
</dbReference>
<feature type="domain" description="C2H2-type" evidence="11">
    <location>
        <begin position="398"/>
        <end position="425"/>
    </location>
</feature>
<dbReference type="GO" id="GO:0000977">
    <property type="term" value="F:RNA polymerase II transcription regulatory region sequence-specific DNA binding"/>
    <property type="evidence" value="ECO:0007669"/>
    <property type="project" value="TreeGrafter"/>
</dbReference>
<feature type="domain" description="C2H2-type" evidence="11">
    <location>
        <begin position="455"/>
        <end position="482"/>
    </location>
</feature>
<dbReference type="FunFam" id="3.30.160.60:FF:000446">
    <property type="entry name" value="Zinc finger protein"/>
    <property type="match status" value="1"/>
</dbReference>
<feature type="region of interest" description="Disordered" evidence="10">
    <location>
        <begin position="584"/>
        <end position="632"/>
    </location>
</feature>
<keyword evidence="6 9" id="KW-0238">DNA-binding</keyword>
<keyword evidence="5" id="KW-0862">Zinc</keyword>
<feature type="domain" description="C2H2-type" evidence="11">
    <location>
        <begin position="539"/>
        <end position="567"/>
    </location>
</feature>
<evidence type="ECO:0000256" key="1">
    <source>
        <dbReference type="ARBA" id="ARBA00004123"/>
    </source>
</evidence>
<dbReference type="GO" id="GO:0000981">
    <property type="term" value="F:DNA-binding transcription factor activity, RNA polymerase II-specific"/>
    <property type="evidence" value="ECO:0007669"/>
    <property type="project" value="TreeGrafter"/>
</dbReference>
<dbReference type="InterPro" id="IPR036236">
    <property type="entry name" value="Znf_C2H2_sf"/>
</dbReference>
<dbReference type="FunFam" id="3.30.160.60:FF:000624">
    <property type="entry name" value="zinc finger protein 697"/>
    <property type="match status" value="1"/>
</dbReference>
<dbReference type="AlphaFoldDB" id="A0A671WC03"/>
<feature type="region of interest" description="Disordered" evidence="10">
    <location>
        <begin position="170"/>
        <end position="210"/>
    </location>
</feature>
<feature type="domain" description="THAP-type" evidence="12">
    <location>
        <begin position="81"/>
        <end position="172"/>
    </location>
</feature>
<dbReference type="Pfam" id="PF05485">
    <property type="entry name" value="THAP"/>
    <property type="match status" value="1"/>
</dbReference>
<dbReference type="InParanoid" id="A0A671WC03"/>
<feature type="domain" description="C2H2-type" evidence="11">
    <location>
        <begin position="511"/>
        <end position="538"/>
    </location>
</feature>
<dbReference type="PROSITE" id="PS00028">
    <property type="entry name" value="ZINC_FINGER_C2H2_1"/>
    <property type="match status" value="6"/>
</dbReference>
<dbReference type="FunFam" id="3.30.160.60:FF:000710">
    <property type="entry name" value="Zinc finger protein 768"/>
    <property type="match status" value="1"/>
</dbReference>
<evidence type="ECO:0000313" key="14">
    <source>
        <dbReference type="Proteomes" id="UP000472265"/>
    </source>
</evidence>
<evidence type="ECO:0000256" key="6">
    <source>
        <dbReference type="ARBA" id="ARBA00023125"/>
    </source>
</evidence>
<evidence type="ECO:0000256" key="7">
    <source>
        <dbReference type="ARBA" id="ARBA00023242"/>
    </source>
</evidence>
<dbReference type="Proteomes" id="UP000472265">
    <property type="component" value="Chromosome 21"/>
</dbReference>
<feature type="domain" description="C2H2-type" evidence="11">
    <location>
        <begin position="426"/>
        <end position="453"/>
    </location>
</feature>
<keyword evidence="2" id="KW-0479">Metal-binding</keyword>
<keyword evidence="3" id="KW-0677">Repeat</keyword>
<dbReference type="SMART" id="SM00355">
    <property type="entry name" value="ZnF_C2H2"/>
    <property type="match status" value="6"/>
</dbReference>
<dbReference type="PANTHER" id="PTHR24381:SF393">
    <property type="entry name" value="CHROMATIN-LINKED ADAPTOR FOR MSL PROTEINS, ISOFORM B"/>
    <property type="match status" value="1"/>
</dbReference>
<keyword evidence="4 8" id="KW-0863">Zinc-finger</keyword>
<organism evidence="13 14">
    <name type="scientific">Sparus aurata</name>
    <name type="common">Gilthead sea bream</name>
    <dbReference type="NCBI Taxonomy" id="8175"/>
    <lineage>
        <taxon>Eukaryota</taxon>
        <taxon>Metazoa</taxon>
        <taxon>Chordata</taxon>
        <taxon>Craniata</taxon>
        <taxon>Vertebrata</taxon>
        <taxon>Euteleostomi</taxon>
        <taxon>Actinopterygii</taxon>
        <taxon>Neopterygii</taxon>
        <taxon>Teleostei</taxon>
        <taxon>Neoteleostei</taxon>
        <taxon>Acanthomorphata</taxon>
        <taxon>Eupercaria</taxon>
        <taxon>Spariformes</taxon>
        <taxon>Sparidae</taxon>
        <taxon>Sparus</taxon>
    </lineage>
</organism>
<dbReference type="SUPFAM" id="SSF57667">
    <property type="entry name" value="beta-beta-alpha zinc fingers"/>
    <property type="match status" value="3"/>
</dbReference>
<feature type="compositionally biased region" description="Polar residues" evidence="10">
    <location>
        <begin position="201"/>
        <end position="210"/>
    </location>
</feature>
<evidence type="ECO:0000256" key="3">
    <source>
        <dbReference type="ARBA" id="ARBA00022737"/>
    </source>
</evidence>
<gene>
    <name evidence="13" type="primary">LOC115572349</name>
</gene>
<feature type="region of interest" description="Disordered" evidence="10">
    <location>
        <begin position="646"/>
        <end position="744"/>
    </location>
</feature>
<dbReference type="SMART" id="SM00980">
    <property type="entry name" value="THAP"/>
    <property type="match status" value="1"/>
</dbReference>
<dbReference type="Ensembl" id="ENSSAUT00010038411.1">
    <property type="protein sequence ID" value="ENSSAUP00010036485.1"/>
    <property type="gene ID" value="ENSSAUG00010015409.1"/>
</dbReference>
<dbReference type="SMART" id="SM00692">
    <property type="entry name" value="DM3"/>
    <property type="match status" value="1"/>
</dbReference>
<feature type="compositionally biased region" description="Acidic residues" evidence="10">
    <location>
        <begin position="600"/>
        <end position="609"/>
    </location>
</feature>
<evidence type="ECO:0000259" key="12">
    <source>
        <dbReference type="PROSITE" id="PS50950"/>
    </source>
</evidence>
<protein>
    <submittedName>
        <fullName evidence="13">RE1-silencing transcription factor-like</fullName>
    </submittedName>
</protein>
<evidence type="ECO:0000256" key="8">
    <source>
        <dbReference type="PROSITE-ProRule" id="PRU00042"/>
    </source>
</evidence>
<dbReference type="OrthoDB" id="8634051at2759"/>
<evidence type="ECO:0000256" key="2">
    <source>
        <dbReference type="ARBA" id="ARBA00022723"/>
    </source>
</evidence>
<keyword evidence="7" id="KW-0539">Nucleus</keyword>
<evidence type="ECO:0000256" key="10">
    <source>
        <dbReference type="SAM" id="MobiDB-lite"/>
    </source>
</evidence>
<evidence type="ECO:0000256" key="5">
    <source>
        <dbReference type="ARBA" id="ARBA00022833"/>
    </source>
</evidence>
<accession>A0A671WC03</accession>
<dbReference type="PANTHER" id="PTHR24381">
    <property type="entry name" value="ZINC FINGER PROTEIN"/>
    <property type="match status" value="1"/>
</dbReference>
<reference evidence="13" key="3">
    <citation type="submission" date="2025-09" db="UniProtKB">
        <authorList>
            <consortium name="Ensembl"/>
        </authorList>
    </citation>
    <scope>IDENTIFICATION</scope>
</reference>
<feature type="compositionally biased region" description="Polar residues" evidence="10">
    <location>
        <begin position="1"/>
        <end position="18"/>
    </location>
</feature>
<dbReference type="InterPro" id="IPR013087">
    <property type="entry name" value="Znf_C2H2_type"/>
</dbReference>
<keyword evidence="14" id="KW-1185">Reference proteome</keyword>
<evidence type="ECO:0000256" key="4">
    <source>
        <dbReference type="ARBA" id="ARBA00022771"/>
    </source>
</evidence>
<comment type="subcellular location">
    <subcellularLocation>
        <location evidence="1">Nucleus</location>
    </subcellularLocation>
</comment>
<dbReference type="Gene3D" id="3.30.160.60">
    <property type="entry name" value="Classic Zinc Finger"/>
    <property type="match status" value="5"/>
</dbReference>
<reference evidence="13" key="2">
    <citation type="submission" date="2025-08" db="UniProtKB">
        <authorList>
            <consortium name="Ensembl"/>
        </authorList>
    </citation>
    <scope>IDENTIFICATION</scope>
</reference>
<dbReference type="Pfam" id="PF00096">
    <property type="entry name" value="zf-C2H2"/>
    <property type="match status" value="2"/>
</dbReference>
<feature type="compositionally biased region" description="Basic and acidic residues" evidence="10">
    <location>
        <begin position="703"/>
        <end position="715"/>
    </location>
</feature>
<feature type="compositionally biased region" description="Basic and acidic residues" evidence="10">
    <location>
        <begin position="655"/>
        <end position="665"/>
    </location>
</feature>